<dbReference type="InterPro" id="IPR008231">
    <property type="entry name" value="CsaA"/>
</dbReference>
<dbReference type="PANTHER" id="PTHR11586">
    <property type="entry name" value="TRNA-AMINOACYLATION COFACTOR ARC1 FAMILY MEMBER"/>
    <property type="match status" value="1"/>
</dbReference>
<organism evidence="5 6">
    <name type="scientific">Manganibacter manganicus</name>
    <dbReference type="NCBI Taxonomy" id="1873176"/>
    <lineage>
        <taxon>Bacteria</taxon>
        <taxon>Pseudomonadati</taxon>
        <taxon>Pseudomonadota</taxon>
        <taxon>Alphaproteobacteria</taxon>
        <taxon>Hyphomicrobiales</taxon>
        <taxon>Phyllobacteriaceae</taxon>
        <taxon>Manganibacter</taxon>
    </lineage>
</organism>
<sequence>MSGSSERKPEITFADFDKVDIRAGTIVEAEPFPDARKPAIKLKIDFGAPLGVKKSSAQITKHYTPETLIGRQVFAVVNFPPRQIGKFMSEVLTLGFPDKEGEVVLGAIEQKVPDGGRLF</sequence>
<keyword evidence="6" id="KW-1185">Reference proteome</keyword>
<feature type="domain" description="TRNA-binding" evidence="4">
    <location>
        <begin position="15"/>
        <end position="119"/>
    </location>
</feature>
<dbReference type="InterPro" id="IPR051270">
    <property type="entry name" value="Tyrosine-tRNA_ligase_regulator"/>
</dbReference>
<comment type="caution">
    <text evidence="5">The sequence shown here is derived from an EMBL/GenBank/DDBJ whole genome shotgun (WGS) entry which is preliminary data.</text>
</comment>
<keyword evidence="1 3" id="KW-0820">tRNA-binding</keyword>
<dbReference type="OrthoDB" id="9794564at2"/>
<dbReference type="Pfam" id="PF01588">
    <property type="entry name" value="tRNA_bind"/>
    <property type="match status" value="1"/>
</dbReference>
<dbReference type="PROSITE" id="PS50886">
    <property type="entry name" value="TRBD"/>
    <property type="match status" value="1"/>
</dbReference>
<protein>
    <submittedName>
        <fullName evidence="5">tRNA-binding protein</fullName>
    </submittedName>
</protein>
<dbReference type="NCBIfam" id="TIGR02222">
    <property type="entry name" value="chap_CsaA"/>
    <property type="match status" value="1"/>
</dbReference>
<dbReference type="EMBL" id="MDET01000004">
    <property type="protein sequence ID" value="OQM76872.1"/>
    <property type="molecule type" value="Genomic_DNA"/>
</dbReference>
<dbReference type="RefSeq" id="WP_080918296.1">
    <property type="nucleotide sequence ID" value="NZ_MDET01000004.1"/>
</dbReference>
<name>A0A1V8RUL5_9HYPH</name>
<dbReference type="NCBIfam" id="NF007494">
    <property type="entry name" value="PRK10089.1-3"/>
    <property type="match status" value="1"/>
</dbReference>
<dbReference type="CDD" id="cd02798">
    <property type="entry name" value="tRNA_bind_CsaA"/>
    <property type="match status" value="1"/>
</dbReference>
<dbReference type="PANTHER" id="PTHR11586:SF37">
    <property type="entry name" value="TRNA-BINDING DOMAIN-CONTAINING PROTEIN"/>
    <property type="match status" value="1"/>
</dbReference>
<gene>
    <name evidence="5" type="ORF">BFN67_11790</name>
</gene>
<evidence type="ECO:0000256" key="2">
    <source>
        <dbReference type="ARBA" id="ARBA00022884"/>
    </source>
</evidence>
<evidence type="ECO:0000259" key="4">
    <source>
        <dbReference type="PROSITE" id="PS50886"/>
    </source>
</evidence>
<keyword evidence="2 3" id="KW-0694">RNA-binding</keyword>
<evidence type="ECO:0000256" key="1">
    <source>
        <dbReference type="ARBA" id="ARBA00022555"/>
    </source>
</evidence>
<evidence type="ECO:0000313" key="6">
    <source>
        <dbReference type="Proteomes" id="UP000191905"/>
    </source>
</evidence>
<dbReference type="AlphaFoldDB" id="A0A1V8RUL5"/>
<dbReference type="Gene3D" id="2.40.50.140">
    <property type="entry name" value="Nucleic acid-binding proteins"/>
    <property type="match status" value="1"/>
</dbReference>
<accession>A0A1V8RUL5</accession>
<dbReference type="InterPro" id="IPR002547">
    <property type="entry name" value="tRNA-bd_dom"/>
</dbReference>
<evidence type="ECO:0000256" key="3">
    <source>
        <dbReference type="PROSITE-ProRule" id="PRU00209"/>
    </source>
</evidence>
<dbReference type="STRING" id="1873176.BFN67_11790"/>
<reference evidence="5 6" key="1">
    <citation type="journal article" date="2016" name="Int. J. Syst. Evol. Microbiol.">
        <title>Pseudaminobacter manganicus sp. nov., isolated from sludge of a manganese mine.</title>
        <authorList>
            <person name="Li J."/>
            <person name="Huang J."/>
            <person name="Liao S."/>
            <person name="Wang G."/>
        </authorList>
    </citation>
    <scope>NUCLEOTIDE SEQUENCE [LARGE SCALE GENOMIC DNA]</scope>
    <source>
        <strain evidence="5 6">JH-7</strain>
    </source>
</reference>
<proteinExistence type="predicted"/>
<dbReference type="SUPFAM" id="SSF50249">
    <property type="entry name" value="Nucleic acid-binding proteins"/>
    <property type="match status" value="1"/>
</dbReference>
<dbReference type="GO" id="GO:0000049">
    <property type="term" value="F:tRNA binding"/>
    <property type="evidence" value="ECO:0007669"/>
    <property type="project" value="UniProtKB-UniRule"/>
</dbReference>
<dbReference type="NCBIfam" id="NF007495">
    <property type="entry name" value="PRK10089.1-4"/>
    <property type="match status" value="1"/>
</dbReference>
<dbReference type="FunFam" id="2.40.50.140:FF:000165">
    <property type="entry name" value="Chaperone CsaA"/>
    <property type="match status" value="1"/>
</dbReference>
<dbReference type="Proteomes" id="UP000191905">
    <property type="component" value="Unassembled WGS sequence"/>
</dbReference>
<evidence type="ECO:0000313" key="5">
    <source>
        <dbReference type="EMBL" id="OQM76872.1"/>
    </source>
</evidence>
<dbReference type="InterPro" id="IPR012340">
    <property type="entry name" value="NA-bd_OB-fold"/>
</dbReference>